<comment type="subcellular location">
    <subcellularLocation>
        <location evidence="9">Cell membrane</location>
        <topology evidence="9">Multi-pass membrane protein</topology>
    </subcellularLocation>
</comment>
<keyword evidence="5 9" id="KW-0630">Potassium</keyword>
<keyword evidence="1 9" id="KW-0813">Transport</keyword>
<dbReference type="AlphaFoldDB" id="A0A5A9XJH1"/>
<evidence type="ECO:0000256" key="9">
    <source>
        <dbReference type="HAMAP-Rule" id="MF_00275"/>
    </source>
</evidence>
<feature type="transmembrane region" description="Helical" evidence="9">
    <location>
        <begin position="403"/>
        <end position="425"/>
    </location>
</feature>
<dbReference type="RefSeq" id="WP_149306613.1">
    <property type="nucleotide sequence ID" value="NZ_SRSD01000003.1"/>
</dbReference>
<keyword evidence="2 9" id="KW-1003">Cell membrane</keyword>
<dbReference type="GO" id="GO:0005886">
    <property type="term" value="C:plasma membrane"/>
    <property type="evidence" value="ECO:0007669"/>
    <property type="project" value="UniProtKB-SubCell"/>
</dbReference>
<feature type="transmembrane region" description="Helical" evidence="9">
    <location>
        <begin position="314"/>
        <end position="334"/>
    </location>
</feature>
<organism evidence="10 11">
    <name type="scientific">Oryzomonas rubra</name>
    <dbReference type="NCBI Taxonomy" id="2509454"/>
    <lineage>
        <taxon>Bacteria</taxon>
        <taxon>Pseudomonadati</taxon>
        <taxon>Thermodesulfobacteriota</taxon>
        <taxon>Desulfuromonadia</taxon>
        <taxon>Geobacterales</taxon>
        <taxon>Geobacteraceae</taxon>
        <taxon>Oryzomonas</taxon>
    </lineage>
</organism>
<feature type="transmembrane region" description="Helical" evidence="9">
    <location>
        <begin position="179"/>
        <end position="199"/>
    </location>
</feature>
<gene>
    <name evidence="9 10" type="primary">kdpA</name>
    <name evidence="10" type="ORF">ET418_05635</name>
</gene>
<keyword evidence="7 9" id="KW-0406">Ion transport</keyword>
<feature type="transmembrane region" description="Helical" evidence="9">
    <location>
        <begin position="518"/>
        <end position="539"/>
    </location>
</feature>
<keyword evidence="4 9" id="KW-0812">Transmembrane</keyword>
<reference evidence="10 11" key="1">
    <citation type="submission" date="2019-04" db="EMBL/GenBank/DDBJ databases">
        <title>Geobacter ruber sp. nov., ferric-reducing bacteria isolated from paddy soil.</title>
        <authorList>
            <person name="Xu Z."/>
            <person name="Masuda Y."/>
            <person name="Itoh H."/>
            <person name="Senoo K."/>
        </authorList>
    </citation>
    <scope>NUCLEOTIDE SEQUENCE [LARGE SCALE GENOMIC DNA]</scope>
    <source>
        <strain evidence="10 11">Red88</strain>
    </source>
</reference>
<comment type="caution">
    <text evidence="10">The sequence shown here is derived from an EMBL/GenBank/DDBJ whole genome shotgun (WGS) entry which is preliminary data.</text>
</comment>
<feature type="transmembrane region" description="Helical" evidence="9">
    <location>
        <begin position="139"/>
        <end position="159"/>
    </location>
</feature>
<feature type="transmembrane region" description="Helical" evidence="9">
    <location>
        <begin position="446"/>
        <end position="468"/>
    </location>
</feature>
<evidence type="ECO:0000313" key="10">
    <source>
        <dbReference type="EMBL" id="KAA0893297.1"/>
    </source>
</evidence>
<dbReference type="PANTHER" id="PTHR30607:SF2">
    <property type="entry name" value="POTASSIUM-TRANSPORTING ATPASE POTASSIUM-BINDING SUBUNIT"/>
    <property type="match status" value="1"/>
</dbReference>
<evidence type="ECO:0000256" key="7">
    <source>
        <dbReference type="ARBA" id="ARBA00023065"/>
    </source>
</evidence>
<feature type="transmembrane region" description="Helical" evidence="9">
    <location>
        <begin position="559"/>
        <end position="580"/>
    </location>
</feature>
<feature type="transmembrane region" description="Helical" evidence="9">
    <location>
        <begin position="66"/>
        <end position="86"/>
    </location>
</feature>
<comment type="subunit">
    <text evidence="9">The system is composed of three essential subunits: KdpA, KdpB and KdpC.</text>
</comment>
<accession>A0A5A9XJH1</accession>
<dbReference type="PANTHER" id="PTHR30607">
    <property type="entry name" value="POTASSIUM-TRANSPORTING ATPASE A CHAIN"/>
    <property type="match status" value="1"/>
</dbReference>
<evidence type="ECO:0000256" key="4">
    <source>
        <dbReference type="ARBA" id="ARBA00022692"/>
    </source>
</evidence>
<dbReference type="GO" id="GO:0030955">
    <property type="term" value="F:potassium ion binding"/>
    <property type="evidence" value="ECO:0007669"/>
    <property type="project" value="UniProtKB-UniRule"/>
</dbReference>
<evidence type="ECO:0000256" key="2">
    <source>
        <dbReference type="ARBA" id="ARBA00022475"/>
    </source>
</evidence>
<evidence type="ECO:0000313" key="11">
    <source>
        <dbReference type="Proteomes" id="UP000324298"/>
    </source>
</evidence>
<keyword evidence="8 9" id="KW-0472">Membrane</keyword>
<comment type="similarity">
    <text evidence="9">Belongs to the KdpA family.</text>
</comment>
<dbReference type="GO" id="GO:0008556">
    <property type="term" value="F:P-type potassium transmembrane transporter activity"/>
    <property type="evidence" value="ECO:0007669"/>
    <property type="project" value="InterPro"/>
</dbReference>
<evidence type="ECO:0000256" key="5">
    <source>
        <dbReference type="ARBA" id="ARBA00022958"/>
    </source>
</evidence>
<sequence length="594" mass="63279">MNSYDWLQIICFFVVLLALIKPLGSFMAHVYQGERTFLSPLLVPCENLLYRICGVDKESEMDWKRYAGAMVLFNLVLFAALFVMLLTQHLLPLNPQKFPAFTWQLALNTAISFVTNTNWQAYSGESVASYFTQMVGLTVHNFVSAATGMAVVIALIRGFARRRTSLLGNFWVDMTRGTLYILLPLSLVGAIFLVSQGVIQNFSAYRTVPLLQAVTYDKPKLDATGNPLKDANGNAVTERITAKEVTIPMGPVASQEVIKELGTNGGGFFNANSAHPFENPTPLSHYVEILLILLIPGALTYTFGVMVGNTRQGWTLLGVMLALLIISFGVLQGVESSGNPLVAKLGVQGANLEGKEVRFGLAGTSLFEVAATGTSCGAVAAMHDSLTPIGGMVPLGLILLGEIVFGGVGSGLYTMLAFAVIAVFVSGLMIGRTPEYLGKKIEVREMWMSITTILTAGIMVLVLSGIAFLVPAAVASMANPGAHGLSEVIYAFASMANNNGSAFAGLNANVNFYNLAGSLAMIAGRYVPAIAVLAMAGSLAEKKYIPPSLGTLPTDKVPFALWLSLVILIVGALTFFPALAMGPIVEHLTMPGGN</sequence>
<dbReference type="Proteomes" id="UP000324298">
    <property type="component" value="Unassembled WGS sequence"/>
</dbReference>
<dbReference type="Pfam" id="PF03814">
    <property type="entry name" value="KdpA"/>
    <property type="match status" value="1"/>
</dbReference>
<dbReference type="OrthoDB" id="9763796at2"/>
<protein>
    <recommendedName>
        <fullName evidence="9">Potassium-transporting ATPase potassium-binding subunit</fullName>
    </recommendedName>
    <alternativeName>
        <fullName evidence="9">ATP phosphohydrolase [potassium-transporting] A chain</fullName>
    </alternativeName>
    <alternativeName>
        <fullName evidence="9">Potassium-binding and translocating subunit A</fullName>
    </alternativeName>
    <alternativeName>
        <fullName evidence="9">Potassium-translocating ATPase A chain</fullName>
    </alternativeName>
</protein>
<evidence type="ECO:0000256" key="8">
    <source>
        <dbReference type="ARBA" id="ARBA00023136"/>
    </source>
</evidence>
<dbReference type="EMBL" id="SRSD01000003">
    <property type="protein sequence ID" value="KAA0893297.1"/>
    <property type="molecule type" value="Genomic_DNA"/>
</dbReference>
<feature type="transmembrane region" description="Helical" evidence="9">
    <location>
        <begin position="286"/>
        <end position="307"/>
    </location>
</feature>
<evidence type="ECO:0000256" key="3">
    <source>
        <dbReference type="ARBA" id="ARBA00022538"/>
    </source>
</evidence>
<evidence type="ECO:0000256" key="1">
    <source>
        <dbReference type="ARBA" id="ARBA00022448"/>
    </source>
</evidence>
<keyword evidence="11" id="KW-1185">Reference proteome</keyword>
<proteinExistence type="inferred from homology"/>
<name>A0A5A9XJH1_9BACT</name>
<comment type="function">
    <text evidence="9">Part of the high-affinity ATP-driven potassium transport (or Kdp) system, which catalyzes the hydrolysis of ATP coupled with the electrogenic transport of potassium into the cytoplasm. This subunit binds the extracellular potassium ions and delivers the ions to the membrane domain of KdpB through an intramembrane tunnel.</text>
</comment>
<dbReference type="HAMAP" id="MF_00275">
    <property type="entry name" value="KdpA"/>
    <property type="match status" value="1"/>
</dbReference>
<evidence type="ECO:0000256" key="6">
    <source>
        <dbReference type="ARBA" id="ARBA00022989"/>
    </source>
</evidence>
<dbReference type="InterPro" id="IPR004623">
    <property type="entry name" value="KdpA"/>
</dbReference>
<feature type="transmembrane region" description="Helical" evidence="9">
    <location>
        <begin position="488"/>
        <end position="506"/>
    </location>
</feature>
<dbReference type="NCBIfam" id="TIGR00680">
    <property type="entry name" value="kdpA"/>
    <property type="match status" value="1"/>
</dbReference>
<keyword evidence="6 9" id="KW-1133">Transmembrane helix</keyword>
<keyword evidence="3 9" id="KW-0633">Potassium transport</keyword>
<dbReference type="PIRSF" id="PIRSF001294">
    <property type="entry name" value="K_ATPaseA"/>
    <property type="match status" value="1"/>
</dbReference>
<feature type="transmembrane region" description="Helical" evidence="9">
    <location>
        <begin position="6"/>
        <end position="31"/>
    </location>
</feature>